<dbReference type="Proteomes" id="UP001152531">
    <property type="component" value="Unassembled WGS sequence"/>
</dbReference>
<sequence>MSEATVRYVPLNQGAGYGVLVGLGLFFSAGMMLLTWMLRRYKKEVITAETFSTAAKSCKKFLIASGVVSSWTWAATLLTSSSKTYVNGVFGAYGYAAGATVQIIMFSCLAIRAKQICPNAHSYLEIVHARYGKAAHITFITWGLIVNILVTAMLLAGGSAVIKDLTGVHVIAGCLLLPLGVILYTMFGGLKATLITDYVHGTMVLIIAFVFGFAAFATSSALGSPGKMWELLNEAAISDPREGNAEGSYLTMSSKSAGIFFIVNIISNFNPFIDNAYFSKAFAASPTATMPSYVLGGLSWFAIPFFVATTMGLTARALQSSDVWPTYPQSLTDYEVNSGLVLPNAAVALLGKGGAVASLLVVFTAVTSAMSSELVSVSTVVTFDIYRSYINPEASGKRLIFISHATVLLFGYVMAAFAIGLYYAGVSMGYLYELMGVLIGGAVIPLCLTLFNKSQNAWAAALSPPIATVLAIISWIACSKGVFGAVDVNTTFEDYSMLTGNLVALMSPCFLIPIFTYAFKPQNFDWEILKNVRRVDEEEELLAAEGVKIDEENSDKLVPLTSRVTQIASNLADLHKNDLAEQETILKKHFKVSLALCIFLTFAFLLLWPIPMYGSKYVFSKKFFTGWVVVGFIWLFFCAAVVVVGPLYESRESLVLVSKSIYWDLTGQSYKFKQWQDENPEKLTAVKSQISQQLSQRAQIVEAKNIDEYLVNEDSDKKSG</sequence>
<keyword evidence="2" id="KW-1185">Reference proteome</keyword>
<accession>A0ACA9YF07</accession>
<gene>
    <name evidence="1" type="ORF">CLIB1444_18S00870</name>
</gene>
<dbReference type="EMBL" id="CALSDN010000018">
    <property type="protein sequence ID" value="CAH6723675.1"/>
    <property type="molecule type" value="Genomic_DNA"/>
</dbReference>
<protein>
    <submittedName>
        <fullName evidence="1">Urea active transporter</fullName>
    </submittedName>
</protein>
<comment type="caution">
    <text evidence="1">The sequence shown here is derived from an EMBL/GenBank/DDBJ whole genome shotgun (WGS) entry which is preliminary data.</text>
</comment>
<organism evidence="1 2">
    <name type="scientific">[Candida] jaroonii</name>
    <dbReference type="NCBI Taxonomy" id="467808"/>
    <lineage>
        <taxon>Eukaryota</taxon>
        <taxon>Fungi</taxon>
        <taxon>Dikarya</taxon>
        <taxon>Ascomycota</taxon>
        <taxon>Saccharomycotina</taxon>
        <taxon>Pichiomycetes</taxon>
        <taxon>Debaryomycetaceae</taxon>
        <taxon>Yamadazyma</taxon>
    </lineage>
</organism>
<proteinExistence type="predicted"/>
<evidence type="ECO:0000313" key="1">
    <source>
        <dbReference type="EMBL" id="CAH6723675.1"/>
    </source>
</evidence>
<evidence type="ECO:0000313" key="2">
    <source>
        <dbReference type="Proteomes" id="UP001152531"/>
    </source>
</evidence>
<reference evidence="1" key="1">
    <citation type="submission" date="2022-06" db="EMBL/GenBank/DDBJ databases">
        <authorList>
            <person name="Legras J.-L."/>
            <person name="Devillers H."/>
            <person name="Grondin C."/>
        </authorList>
    </citation>
    <scope>NUCLEOTIDE SEQUENCE</scope>
    <source>
        <strain evidence="1">CLIB 1444</strain>
    </source>
</reference>
<name>A0ACA9YF07_9ASCO</name>